<comment type="caution">
    <text evidence="1">The sequence shown here is derived from an EMBL/GenBank/DDBJ whole genome shotgun (WGS) entry which is preliminary data.</text>
</comment>
<organism evidence="1 2">
    <name type="scientific">Fusarium keratoplasticum</name>
    <dbReference type="NCBI Taxonomy" id="1328300"/>
    <lineage>
        <taxon>Eukaryota</taxon>
        <taxon>Fungi</taxon>
        <taxon>Dikarya</taxon>
        <taxon>Ascomycota</taxon>
        <taxon>Pezizomycotina</taxon>
        <taxon>Sordariomycetes</taxon>
        <taxon>Hypocreomycetidae</taxon>
        <taxon>Hypocreales</taxon>
        <taxon>Nectriaceae</taxon>
        <taxon>Fusarium</taxon>
        <taxon>Fusarium solani species complex</taxon>
    </lineage>
</organism>
<sequence length="880" mass="99270">MVSENWRDDDGRPLMMDTNNEDEFLAAKYHDPRNEEYLLKLGVRVTSDGVFRNQLISLLQSRPRSFLEKKSNAWHASLARIICEMYRSSTDYRYSPISDLPISPLRGGEWVSPQWCGRKSYFLSSSGLAIPEGITILMVDDKAAADPDRRKLYQLLGVPVLTKDCIKEAIVNTHGDRGFDPNNLTPTVLVLHAEFIHNNGGWEESLGDHLWVATYLGHCRKGNNTYRPDDDDPYSASRMLPREPKQTTWINFLYSSLVPESKMAYMLRDRLQVYEDCVGNEKLAEAIGFARVQCTRSITREQIRHIYAPLDHLTNDFGPVAPFIDIPEPEDPGWKPLLKLLGVKVEADFDLYLASLRHAKNTGNGGVELIRRLMHELEEHGNSSSLVNPFRKDKLILVPPKTEGGERGWSVGLERLYPDLETFFRDHLNVRNAGIDHLIMEAAAVPTLPQPALPRIQRLFLALEYHVKAHGLSEDQKKALLSTKMFPTTSTATDETYEYLSSATVNDHWLIADRSYFREPFQSLISVLAFGAEFILKIMHLLVKLGLKNRFLSDLAVSTTEAHGNTHLNENLSHSYRSRGKYLFRLMGEGVDNKQELRCCFSQVQVFISNRVVQSWRATLNMQQVDSSFSEGTAFLECDYAGDLRIYLRSGYEKEAHPCELAEQLRNFFNISIEYTEIWGIVSFQEDSTESGELDGEEGEHRPVKNPALSKKSRLGLTDGSRLNRLLSHARFSPSFFKQADNASNSLPTYDVAVDRAAQNALGRPVELRTFAGAMTLPSVKGALRDLEFTQKTGAVIGTPAGPTQMLDRVFGLAKRDSEVGEAIARKNSVHSEPHPDEAAPSKDVSVLVHISDVRKKPKIQFLTDPWDLFEDGQLILGNA</sequence>
<protein>
    <submittedName>
        <fullName evidence="1">Uncharacterized protein</fullName>
    </submittedName>
</protein>
<dbReference type="Proteomes" id="UP001065298">
    <property type="component" value="Chromosome 13"/>
</dbReference>
<keyword evidence="2" id="KW-1185">Reference proteome</keyword>
<evidence type="ECO:0000313" key="2">
    <source>
        <dbReference type="Proteomes" id="UP001065298"/>
    </source>
</evidence>
<evidence type="ECO:0000313" key="1">
    <source>
        <dbReference type="EMBL" id="KAI8649112.1"/>
    </source>
</evidence>
<reference evidence="1" key="1">
    <citation type="submission" date="2022-06" db="EMBL/GenBank/DDBJ databases">
        <title>Fusarium solani species complex genomes reveal bases of compartmentalisation and animal pathogenesis.</title>
        <authorList>
            <person name="Tsai I.J."/>
        </authorList>
    </citation>
    <scope>NUCLEOTIDE SEQUENCE</scope>
    <source>
        <strain evidence="1">Fu6.1</strain>
    </source>
</reference>
<proteinExistence type="predicted"/>
<accession>A0ACC0QAZ3</accession>
<name>A0ACC0QAZ3_9HYPO</name>
<gene>
    <name evidence="1" type="ORF">NCS57_01447300</name>
</gene>
<dbReference type="EMBL" id="CM046515">
    <property type="protein sequence ID" value="KAI8649112.1"/>
    <property type="molecule type" value="Genomic_DNA"/>
</dbReference>